<proteinExistence type="inferred from homology"/>
<accession>A0A421AYQ4</accession>
<dbReference type="PRINTS" id="PR00364">
    <property type="entry name" value="DISEASERSIST"/>
</dbReference>
<evidence type="ECO:0000256" key="1">
    <source>
        <dbReference type="ARBA" id="ARBA00005820"/>
    </source>
</evidence>
<dbReference type="InterPro" id="IPR016032">
    <property type="entry name" value="Sig_transdc_resp-reg_C-effctor"/>
</dbReference>
<evidence type="ECO:0000313" key="6">
    <source>
        <dbReference type="EMBL" id="RLK54909.1"/>
    </source>
</evidence>
<dbReference type="GO" id="GO:0003677">
    <property type="term" value="F:DNA binding"/>
    <property type="evidence" value="ECO:0007669"/>
    <property type="project" value="UniProtKB-KW"/>
</dbReference>
<dbReference type="Gene3D" id="1.10.10.10">
    <property type="entry name" value="Winged helix-like DNA-binding domain superfamily/Winged helix DNA-binding domain"/>
    <property type="match status" value="1"/>
</dbReference>
<dbReference type="OrthoDB" id="3661636at2"/>
<evidence type="ECO:0000256" key="2">
    <source>
        <dbReference type="ARBA" id="ARBA00023125"/>
    </source>
</evidence>
<feature type="domain" description="OmpR/PhoB-type" evidence="4">
    <location>
        <begin position="65"/>
        <end position="141"/>
    </location>
</feature>
<feature type="domain" description="Bacterial transcriptional activator" evidence="5">
    <location>
        <begin position="148"/>
        <end position="292"/>
    </location>
</feature>
<dbReference type="PANTHER" id="PTHR47691">
    <property type="entry name" value="REGULATOR-RELATED"/>
    <property type="match status" value="1"/>
</dbReference>
<comment type="caution">
    <text evidence="6">The sequence shown here is derived from an EMBL/GenBank/DDBJ whole genome shotgun (WGS) entry which is preliminary data.</text>
</comment>
<dbReference type="InterPro" id="IPR005158">
    <property type="entry name" value="BTAD"/>
</dbReference>
<dbReference type="SMART" id="SM00862">
    <property type="entry name" value="Trans_reg_C"/>
    <property type="match status" value="1"/>
</dbReference>
<organism evidence="6 7">
    <name type="scientific">Actinokineospora cianjurensis</name>
    <dbReference type="NCBI Taxonomy" id="585224"/>
    <lineage>
        <taxon>Bacteria</taxon>
        <taxon>Bacillati</taxon>
        <taxon>Actinomycetota</taxon>
        <taxon>Actinomycetes</taxon>
        <taxon>Pseudonocardiales</taxon>
        <taxon>Pseudonocardiaceae</taxon>
        <taxon>Actinokineospora</taxon>
    </lineage>
</organism>
<keyword evidence="2" id="KW-0238">DNA-binding</keyword>
<dbReference type="Gene3D" id="3.40.50.300">
    <property type="entry name" value="P-loop containing nucleotide triphosphate hydrolases"/>
    <property type="match status" value="1"/>
</dbReference>
<gene>
    <name evidence="6" type="ORF">CLV68_5300</name>
</gene>
<dbReference type="InterPro" id="IPR036388">
    <property type="entry name" value="WH-like_DNA-bd_sf"/>
</dbReference>
<feature type="transmembrane region" description="Helical" evidence="3">
    <location>
        <begin position="77"/>
        <end position="98"/>
    </location>
</feature>
<sequence length="988" mass="105788">MRLTTARMALRNGFATHYTRFPNQRTIDPRAGGAGSGEIQGGGGVVEAAFGVLGSTALRLDGELDARWAPAKPRAMLAALLVAPGGALAAAALARWVWGDEQRRPSNTAATLDVYATRIRRLLKQLPVPASLRGDRGTYRLDTDRSAIDYFQFRELATTAREHAVRGDHAGAARLSDRALRLSRGKPLEDLRSPDAMAWRARFEREELIPAHSTHLRALVDLGRGDEALALLDVLLPEHRDSLALHTLRLVVLHALRRVEEAGEYCLAVRGSLRADGDDQAAEHLLRHHESLVAGGPSAPPHHKPRQLPRDVTDFVGRTTELAALDAAVQAGRGVVVLEGMPGVGKTALAVHWGHRVRAHFPDGGLFVDLAGHSGQPPASPAAVVDELLAGLGEKPDSSATPPVRAAALRRVLASRHPLVVLDNARDAEQVRPLVPLLAECLVVVTSRTALTALDARRVQVGPLSPAESTTLLGTRLGRDDAGLRAEVVRLCGGLPLVIAVVGGHVAEYRLRRGSVPPRRLLLELGIDADGDTSPQTLFTWSYRALPPPARDLFRALGAHPGSEFSASAARACWGGGDPSGALSTLVEANLLECNGDRFRFHDLIRECAHRIAHSDDPPAHRRAVERRILAYYLGSAIAAHDILYPGHSTGPPLPPEPLVLPSRFADAESAREWFAAEQVNLMAAMVFAAHAGHHGYAWRLPHAASRYLQRNGHHEECGLAREIAVESARRDGNAEAEASSLADLGLAYLTLGRFADAERALLRAREFADATGNVRGQGVIRFHLGRLALHLGDAARAIGLLNESLGFAERGHDGQGKRWTLHALGDALLAAGRHGHALTALREAERLAVAGGDESARASVLAGICAVWRARGRFPEAAAYGEAALRTAEEARDSVIVVATLVALTEVEHARGAPAAAETLARRAINLADRVHDLPTHARALDLLGDVLVGQGRTPQAHTAWRDSAALYDLMGNAAHHQAVLAKIPRP</sequence>
<dbReference type="InterPro" id="IPR027417">
    <property type="entry name" value="P-loop_NTPase"/>
</dbReference>
<keyword evidence="3" id="KW-0472">Membrane</keyword>
<evidence type="ECO:0000259" key="5">
    <source>
        <dbReference type="SMART" id="SM01043"/>
    </source>
</evidence>
<evidence type="ECO:0000313" key="7">
    <source>
        <dbReference type="Proteomes" id="UP000282454"/>
    </source>
</evidence>
<evidence type="ECO:0000259" key="4">
    <source>
        <dbReference type="SMART" id="SM00862"/>
    </source>
</evidence>
<dbReference type="Pfam" id="PF13424">
    <property type="entry name" value="TPR_12"/>
    <property type="match status" value="1"/>
</dbReference>
<dbReference type="InterPro" id="IPR001867">
    <property type="entry name" value="OmpR/PhoB-type_DNA-bd"/>
</dbReference>
<name>A0A421AYQ4_9PSEU</name>
<dbReference type="GO" id="GO:0000160">
    <property type="term" value="P:phosphorelay signal transduction system"/>
    <property type="evidence" value="ECO:0007669"/>
    <property type="project" value="InterPro"/>
</dbReference>
<dbReference type="InterPro" id="IPR002182">
    <property type="entry name" value="NB-ARC"/>
</dbReference>
<dbReference type="SUPFAM" id="SSF48452">
    <property type="entry name" value="TPR-like"/>
    <property type="match status" value="3"/>
</dbReference>
<dbReference type="EMBL" id="RCDD01000005">
    <property type="protein sequence ID" value="RLK54909.1"/>
    <property type="molecule type" value="Genomic_DNA"/>
</dbReference>
<dbReference type="SUPFAM" id="SSF46894">
    <property type="entry name" value="C-terminal effector domain of the bipartite response regulators"/>
    <property type="match status" value="1"/>
</dbReference>
<reference evidence="6 7" key="1">
    <citation type="submission" date="2018-10" db="EMBL/GenBank/DDBJ databases">
        <title>Genomic Encyclopedia of Archaeal and Bacterial Type Strains, Phase II (KMG-II): from individual species to whole genera.</title>
        <authorList>
            <person name="Goeker M."/>
        </authorList>
    </citation>
    <scope>NUCLEOTIDE SEQUENCE [LARGE SCALE GENOMIC DNA]</scope>
    <source>
        <strain evidence="6 7">DSM 45657</strain>
    </source>
</reference>
<dbReference type="PANTHER" id="PTHR47691:SF3">
    <property type="entry name" value="HTH-TYPE TRANSCRIPTIONAL REGULATOR RV0890C-RELATED"/>
    <property type="match status" value="1"/>
</dbReference>
<dbReference type="Gene3D" id="1.25.40.10">
    <property type="entry name" value="Tetratricopeptide repeat domain"/>
    <property type="match status" value="1"/>
</dbReference>
<dbReference type="GO" id="GO:0006355">
    <property type="term" value="P:regulation of DNA-templated transcription"/>
    <property type="evidence" value="ECO:0007669"/>
    <property type="project" value="InterPro"/>
</dbReference>
<dbReference type="GO" id="GO:0043531">
    <property type="term" value="F:ADP binding"/>
    <property type="evidence" value="ECO:0007669"/>
    <property type="project" value="InterPro"/>
</dbReference>
<dbReference type="AlphaFoldDB" id="A0A421AYQ4"/>
<keyword evidence="3" id="KW-1133">Transmembrane helix</keyword>
<dbReference type="Proteomes" id="UP000282454">
    <property type="component" value="Unassembled WGS sequence"/>
</dbReference>
<dbReference type="SMART" id="SM01043">
    <property type="entry name" value="BTAD"/>
    <property type="match status" value="1"/>
</dbReference>
<protein>
    <submittedName>
        <fullName evidence="6">Tetratricopeptide repeat protein</fullName>
    </submittedName>
</protein>
<keyword evidence="7" id="KW-1185">Reference proteome</keyword>
<evidence type="ECO:0000256" key="3">
    <source>
        <dbReference type="SAM" id="Phobius"/>
    </source>
</evidence>
<dbReference type="SUPFAM" id="SSF52540">
    <property type="entry name" value="P-loop containing nucleoside triphosphate hydrolases"/>
    <property type="match status" value="1"/>
</dbReference>
<dbReference type="Pfam" id="PF03704">
    <property type="entry name" value="BTAD"/>
    <property type="match status" value="1"/>
</dbReference>
<comment type="similarity">
    <text evidence="1">Belongs to the AfsR/DnrI/RedD regulatory family.</text>
</comment>
<dbReference type="InterPro" id="IPR011990">
    <property type="entry name" value="TPR-like_helical_dom_sf"/>
</dbReference>
<dbReference type="Pfam" id="PF00931">
    <property type="entry name" value="NB-ARC"/>
    <property type="match status" value="1"/>
</dbReference>
<keyword evidence="3" id="KW-0812">Transmembrane</keyword>